<keyword evidence="2" id="KW-1185">Reference proteome</keyword>
<dbReference type="Gene3D" id="3.30.450.70">
    <property type="match status" value="1"/>
</dbReference>
<dbReference type="AlphaFoldDB" id="A0A1G4JD93"/>
<accession>A0A1G4JD93</accession>
<dbReference type="InterPro" id="IPR011012">
    <property type="entry name" value="Longin-like_dom_sf"/>
</dbReference>
<name>A0A1G4JD93_9SACH</name>
<evidence type="ECO:0000313" key="1">
    <source>
        <dbReference type="EMBL" id="SCU88047.1"/>
    </source>
</evidence>
<dbReference type="GO" id="GO:0005737">
    <property type="term" value="C:cytoplasm"/>
    <property type="evidence" value="ECO:0007669"/>
    <property type="project" value="GOC"/>
</dbReference>
<evidence type="ECO:0000313" key="2">
    <source>
        <dbReference type="Proteomes" id="UP000191024"/>
    </source>
</evidence>
<protein>
    <submittedName>
        <fullName evidence="1">LAMI_0D08548g1_1</fullName>
    </submittedName>
</protein>
<dbReference type="SUPFAM" id="SSF64356">
    <property type="entry name" value="SNARE-like"/>
    <property type="match status" value="1"/>
</dbReference>
<dbReference type="Pfam" id="PF04628">
    <property type="entry name" value="Sedlin_N"/>
    <property type="match status" value="1"/>
</dbReference>
<dbReference type="EMBL" id="LT598463">
    <property type="protein sequence ID" value="SCU88047.1"/>
    <property type="molecule type" value="Genomic_DNA"/>
</dbReference>
<dbReference type="GO" id="GO:0006888">
    <property type="term" value="P:endoplasmic reticulum to Golgi vesicle-mediated transport"/>
    <property type="evidence" value="ECO:0007669"/>
    <property type="project" value="InterPro"/>
</dbReference>
<dbReference type="Proteomes" id="UP000191024">
    <property type="component" value="Chromosome D"/>
</dbReference>
<dbReference type="STRING" id="1230905.A0A1G4JD93"/>
<sequence length="142" mass="16091">MPTNSPAFVSIIKHDGRALLVHSLQAQGTESNEVLKFNAFSNMALDHFESDLYNWTSLSNDYPDIKPLFRLEDINVFGRLIKQTGLKIIVGFRLEDGVSDEEVANVFREVSTTYVRSKCNPFVFSESDLVEQLKKAFTARLT</sequence>
<proteinExistence type="predicted"/>
<organism evidence="1 2">
    <name type="scientific">Lachancea mirantina</name>
    <dbReference type="NCBI Taxonomy" id="1230905"/>
    <lineage>
        <taxon>Eukaryota</taxon>
        <taxon>Fungi</taxon>
        <taxon>Dikarya</taxon>
        <taxon>Ascomycota</taxon>
        <taxon>Saccharomycotina</taxon>
        <taxon>Saccharomycetes</taxon>
        <taxon>Saccharomycetales</taxon>
        <taxon>Saccharomycetaceae</taxon>
        <taxon>Lachancea</taxon>
    </lineage>
</organism>
<dbReference type="OrthoDB" id="18320at2759"/>
<reference evidence="1 2" key="1">
    <citation type="submission" date="2016-03" db="EMBL/GenBank/DDBJ databases">
        <authorList>
            <person name="Devillers H."/>
        </authorList>
    </citation>
    <scope>NUCLEOTIDE SEQUENCE [LARGE SCALE GENOMIC DNA]</scope>
    <source>
        <strain evidence="1">CBS 11717</strain>
    </source>
</reference>
<gene>
    <name evidence="1" type="ORF">LAMI_0D08548G</name>
</gene>
<dbReference type="InterPro" id="IPR006722">
    <property type="entry name" value="Sedlin"/>
</dbReference>